<name>A0A318HWV5_BURPY</name>
<proteinExistence type="inferred from homology"/>
<dbReference type="SUPFAM" id="SSF53822">
    <property type="entry name" value="Periplasmic binding protein-like I"/>
    <property type="match status" value="1"/>
</dbReference>
<evidence type="ECO:0000259" key="4">
    <source>
        <dbReference type="Pfam" id="PF13458"/>
    </source>
</evidence>
<dbReference type="Gene3D" id="3.40.50.2300">
    <property type="match status" value="2"/>
</dbReference>
<dbReference type="PANTHER" id="PTHR47628">
    <property type="match status" value="1"/>
</dbReference>
<feature type="chain" id="PRO_5016333279" evidence="3">
    <location>
        <begin position="34"/>
        <end position="396"/>
    </location>
</feature>
<evidence type="ECO:0000256" key="2">
    <source>
        <dbReference type="ARBA" id="ARBA00022729"/>
    </source>
</evidence>
<organism evidence="5 6">
    <name type="scientific">Burkholderia pyrrocinia</name>
    <name type="common">Pseudomonas pyrrocinia</name>
    <dbReference type="NCBI Taxonomy" id="60550"/>
    <lineage>
        <taxon>Bacteria</taxon>
        <taxon>Pseudomonadati</taxon>
        <taxon>Pseudomonadota</taxon>
        <taxon>Betaproteobacteria</taxon>
        <taxon>Burkholderiales</taxon>
        <taxon>Burkholderiaceae</taxon>
        <taxon>Burkholderia</taxon>
        <taxon>Burkholderia cepacia complex</taxon>
    </lineage>
</organism>
<comment type="similarity">
    <text evidence="1">Belongs to the leucine-binding protein family.</text>
</comment>
<dbReference type="InterPro" id="IPR028081">
    <property type="entry name" value="Leu-bd"/>
</dbReference>
<dbReference type="EMBL" id="QJJY01000036">
    <property type="protein sequence ID" value="PXX23095.1"/>
    <property type="molecule type" value="Genomic_DNA"/>
</dbReference>
<dbReference type="PROSITE" id="PS51318">
    <property type="entry name" value="TAT"/>
    <property type="match status" value="1"/>
</dbReference>
<feature type="signal peptide" evidence="3">
    <location>
        <begin position="1"/>
        <end position="33"/>
    </location>
</feature>
<dbReference type="InterPro" id="IPR028082">
    <property type="entry name" value="Peripla_BP_I"/>
</dbReference>
<evidence type="ECO:0000313" key="6">
    <source>
        <dbReference type="Proteomes" id="UP000247755"/>
    </source>
</evidence>
<gene>
    <name evidence="5" type="ORF">NA66_103623</name>
</gene>
<sequence length="396" mass="42332">MKTILTRRDFSRTILRGAASALAVSVVPSFARAATPLKIGLLAPLSGPLTRVGETNRNCAGLAIDEINAAGGLLGRPLELKIEDTQMSTAVTLQKAQQLFMRDEVAMVTGMVLPSEREAALQAAKAAGRLVVYPNFDEGRCHPQLITTGLTTNQRVDALIAWLMRGGGRTVCAVVSDIGSNRKVLVPQLQAAVARHGGRVLSVYWLPFGTRDYGAVLQQVANQSPQVVWHSIGDDPVTFVKQYRSFAMKPQLVTDIAHESLSIATTGASTDIIGVSSYFMSIDNPENRSFLARYTERHASARDPRLGRYAVVMPHGENTYAGICLFAQAVRMAGSIDAARVKAALPGVSLALPRGKTGVSQDGGHVLCLTRIGRALADDSFALLDSMGPIKPICQG</sequence>
<keyword evidence="2 3" id="KW-0732">Signal</keyword>
<dbReference type="Proteomes" id="UP000247755">
    <property type="component" value="Unassembled WGS sequence"/>
</dbReference>
<evidence type="ECO:0000256" key="3">
    <source>
        <dbReference type="SAM" id="SignalP"/>
    </source>
</evidence>
<dbReference type="AlphaFoldDB" id="A0A318HWV5"/>
<dbReference type="Pfam" id="PF13458">
    <property type="entry name" value="Peripla_BP_6"/>
    <property type="match status" value="1"/>
</dbReference>
<evidence type="ECO:0000256" key="1">
    <source>
        <dbReference type="ARBA" id="ARBA00010062"/>
    </source>
</evidence>
<protein>
    <submittedName>
        <fullName evidence="5">Amino acid/amide ABC transporter substrate-binding protein (HAAT family)</fullName>
    </submittedName>
</protein>
<comment type="caution">
    <text evidence="5">The sequence shown here is derived from an EMBL/GenBank/DDBJ whole genome shotgun (WGS) entry which is preliminary data.</text>
</comment>
<dbReference type="PANTHER" id="PTHR47628:SF1">
    <property type="entry name" value="ALIPHATIC AMIDASE EXPRESSION-REGULATING PROTEIN"/>
    <property type="match status" value="1"/>
</dbReference>
<reference evidence="5 6" key="1">
    <citation type="submission" date="2018-05" db="EMBL/GenBank/DDBJ databases">
        <title>Comparative genomics of bacterial root endophytes of switchgrass collected from native prairies over two seasons.</title>
        <authorList>
            <person name="Tang Y."/>
        </authorList>
    </citation>
    <scope>NUCLEOTIDE SEQUENCE [LARGE SCALE GENOMIC DNA]</scope>
    <source>
        <strain evidence="5 6">NFIX32</strain>
    </source>
</reference>
<evidence type="ECO:0000313" key="5">
    <source>
        <dbReference type="EMBL" id="PXX23095.1"/>
    </source>
</evidence>
<dbReference type="InterPro" id="IPR006311">
    <property type="entry name" value="TAT_signal"/>
</dbReference>
<feature type="domain" description="Leucine-binding protein" evidence="4">
    <location>
        <begin position="36"/>
        <end position="367"/>
    </location>
</feature>
<accession>A0A318HWV5</accession>